<evidence type="ECO:0000256" key="2">
    <source>
        <dbReference type="ARBA" id="ARBA00023054"/>
    </source>
</evidence>
<keyword evidence="2 3" id="KW-0175">Coiled coil</keyword>
<keyword evidence="6" id="KW-1185">Reference proteome</keyword>
<dbReference type="STRING" id="30732.ENSOMEP00000018657"/>
<dbReference type="AlphaFoldDB" id="A0A3B3CLD5"/>
<dbReference type="OMA" id="PRYDHEC"/>
<evidence type="ECO:0000256" key="1">
    <source>
        <dbReference type="ARBA" id="ARBA00022754"/>
    </source>
</evidence>
<feature type="coiled-coil region" evidence="3">
    <location>
        <begin position="235"/>
        <end position="289"/>
    </location>
</feature>
<dbReference type="PROSITE" id="PS51842">
    <property type="entry name" value="IF_ROD_2"/>
    <property type="match status" value="1"/>
</dbReference>
<evidence type="ECO:0000313" key="6">
    <source>
        <dbReference type="Proteomes" id="UP000261560"/>
    </source>
</evidence>
<feature type="domain" description="IF rod" evidence="4">
    <location>
        <begin position="74"/>
        <end position="367"/>
    </location>
</feature>
<dbReference type="PRINTS" id="PR01248">
    <property type="entry name" value="TYPE1KERATIN"/>
</dbReference>
<sequence>MSSFSSRSFTSRGRLGSIRAPIYNFVSGEGNRIAVAPRNSSSGGGFSSSAGGFSSSSSAGGFNLADAVDISDNKKVTMQNLNDRLASYLEKVRRLEEANGELEKQIRDFVGSKTQSEREDYSSYLSIISDLREQVSDVLRTNGSLALMTDNARNYTELTMRQNVEGEIGGMKRLLDNLTLETSDLEVQIESLQEELVYVKVKHEEVRVSQASAQVNVEVDAPPQQDLFSIMEDIRKHYERDAEKNRKELEKWQENKVSGQPRFWDMDHMEKSRSEISYLKQTLQTLEMDLHSQHSMVCSAAETEGRYGNSLMGHQNWLTALEEKLVQLRSDLEQQQGNYQNLLDAKIRLEQEIQVYRELLEGESGRLSKWGEGGGCVSVRHVAVQQVYCPIVPRGAVYSLVEGGQGGVQGSMIKVPRYDHECLGVLL</sequence>
<dbReference type="SMART" id="SM01391">
    <property type="entry name" value="Filament"/>
    <property type="match status" value="1"/>
</dbReference>
<dbReference type="PaxDb" id="30732-ENSOMEP00000018657"/>
<organism evidence="5 6">
    <name type="scientific">Oryzias melastigma</name>
    <name type="common">Marine medaka</name>
    <dbReference type="NCBI Taxonomy" id="30732"/>
    <lineage>
        <taxon>Eukaryota</taxon>
        <taxon>Metazoa</taxon>
        <taxon>Chordata</taxon>
        <taxon>Craniata</taxon>
        <taxon>Vertebrata</taxon>
        <taxon>Euteleostomi</taxon>
        <taxon>Actinopterygii</taxon>
        <taxon>Neopterygii</taxon>
        <taxon>Teleostei</taxon>
        <taxon>Neoteleostei</taxon>
        <taxon>Acanthomorphata</taxon>
        <taxon>Ovalentaria</taxon>
        <taxon>Atherinomorphae</taxon>
        <taxon>Beloniformes</taxon>
        <taxon>Adrianichthyidae</taxon>
        <taxon>Oryziinae</taxon>
        <taxon>Oryzias</taxon>
    </lineage>
</organism>
<dbReference type="Pfam" id="PF00038">
    <property type="entry name" value="Filament"/>
    <property type="match status" value="1"/>
</dbReference>
<accession>A0A3B3CLD5</accession>
<dbReference type="Gene3D" id="1.20.5.170">
    <property type="match status" value="1"/>
</dbReference>
<evidence type="ECO:0000256" key="3">
    <source>
        <dbReference type="SAM" id="Coils"/>
    </source>
</evidence>
<dbReference type="SUPFAM" id="SSF64593">
    <property type="entry name" value="Intermediate filament protein, coiled coil region"/>
    <property type="match status" value="2"/>
</dbReference>
<keyword evidence="1" id="KW-0403">Intermediate filament</keyword>
<evidence type="ECO:0000259" key="4">
    <source>
        <dbReference type="PROSITE" id="PS51842"/>
    </source>
</evidence>
<feature type="coiled-coil region" evidence="3">
    <location>
        <begin position="78"/>
        <end position="105"/>
    </location>
</feature>
<dbReference type="InterPro" id="IPR039008">
    <property type="entry name" value="IF_rod_dom"/>
</dbReference>
<dbReference type="GO" id="GO:0005198">
    <property type="term" value="F:structural molecule activity"/>
    <property type="evidence" value="ECO:0007669"/>
    <property type="project" value="InterPro"/>
</dbReference>
<reference evidence="5" key="1">
    <citation type="submission" date="2025-08" db="UniProtKB">
        <authorList>
            <consortium name="Ensembl"/>
        </authorList>
    </citation>
    <scope>IDENTIFICATION</scope>
</reference>
<evidence type="ECO:0000313" key="5">
    <source>
        <dbReference type="Ensembl" id="ENSOMEP00000018657.1"/>
    </source>
</evidence>
<dbReference type="Proteomes" id="UP000261560">
    <property type="component" value="Unplaced"/>
</dbReference>
<dbReference type="Gene3D" id="1.20.5.1160">
    <property type="entry name" value="Vasodilator-stimulated phosphoprotein"/>
    <property type="match status" value="1"/>
</dbReference>
<dbReference type="PANTHER" id="PTHR23239:SF367">
    <property type="entry name" value="KERATIN 15-RELATED"/>
    <property type="match status" value="1"/>
</dbReference>
<protein>
    <recommendedName>
        <fullName evidence="4">IF rod domain-containing protein</fullName>
    </recommendedName>
</protein>
<dbReference type="GO" id="GO:0005882">
    <property type="term" value="C:intermediate filament"/>
    <property type="evidence" value="ECO:0007669"/>
    <property type="project" value="UniProtKB-KW"/>
</dbReference>
<dbReference type="InterPro" id="IPR002957">
    <property type="entry name" value="Keratin_I"/>
</dbReference>
<proteinExistence type="predicted"/>
<feature type="coiled-coil region" evidence="3">
    <location>
        <begin position="318"/>
        <end position="359"/>
    </location>
</feature>
<dbReference type="Gene3D" id="1.20.5.500">
    <property type="entry name" value="Single helix bin"/>
    <property type="match status" value="1"/>
</dbReference>
<name>A0A3B3CLD5_ORYME</name>
<dbReference type="GeneTree" id="ENSGT00950000182969"/>
<dbReference type="Ensembl" id="ENSOMET00000027680.1">
    <property type="protein sequence ID" value="ENSOMEP00000018657.1"/>
    <property type="gene ID" value="ENSOMEG00000020391.1"/>
</dbReference>
<dbReference type="PANTHER" id="PTHR23239">
    <property type="entry name" value="INTERMEDIATE FILAMENT"/>
    <property type="match status" value="1"/>
</dbReference>
<reference evidence="5" key="2">
    <citation type="submission" date="2025-09" db="UniProtKB">
        <authorList>
            <consortium name="Ensembl"/>
        </authorList>
    </citation>
    <scope>IDENTIFICATION</scope>
</reference>